<gene>
    <name evidence="6" type="ORF">G5V65_11130</name>
</gene>
<keyword evidence="4" id="KW-0804">Transcription</keyword>
<dbReference type="Gene3D" id="1.10.10.10">
    <property type="entry name" value="Winged helix-like DNA-binding domain superfamily/Winged helix DNA-binding domain"/>
    <property type="match status" value="1"/>
</dbReference>
<dbReference type="GO" id="GO:0003700">
    <property type="term" value="F:DNA-binding transcription factor activity"/>
    <property type="evidence" value="ECO:0007669"/>
    <property type="project" value="InterPro"/>
</dbReference>
<evidence type="ECO:0000256" key="1">
    <source>
        <dbReference type="ARBA" id="ARBA00009437"/>
    </source>
</evidence>
<evidence type="ECO:0000259" key="5">
    <source>
        <dbReference type="PROSITE" id="PS50931"/>
    </source>
</evidence>
<evidence type="ECO:0000313" key="6">
    <source>
        <dbReference type="EMBL" id="NGQ91451.1"/>
    </source>
</evidence>
<accession>A0A6M1U9W3</accession>
<proteinExistence type="inferred from homology"/>
<dbReference type="InterPro" id="IPR036388">
    <property type="entry name" value="WH-like_DNA-bd_sf"/>
</dbReference>
<dbReference type="CDD" id="cd05466">
    <property type="entry name" value="PBP2_LTTR_substrate"/>
    <property type="match status" value="1"/>
</dbReference>
<dbReference type="InterPro" id="IPR036390">
    <property type="entry name" value="WH_DNA-bd_sf"/>
</dbReference>
<feature type="domain" description="HTH lysR-type" evidence="5">
    <location>
        <begin position="71"/>
        <end position="128"/>
    </location>
</feature>
<keyword evidence="2" id="KW-0805">Transcription regulation</keyword>
<protein>
    <submittedName>
        <fullName evidence="6">LysR family transcriptional regulator</fullName>
    </submittedName>
</protein>
<dbReference type="Proteomes" id="UP000474758">
    <property type="component" value="Unassembled WGS sequence"/>
</dbReference>
<keyword evidence="3" id="KW-0238">DNA-binding</keyword>
<dbReference type="SUPFAM" id="SSF53850">
    <property type="entry name" value="Periplasmic binding protein-like II"/>
    <property type="match status" value="1"/>
</dbReference>
<dbReference type="AlphaFoldDB" id="A0A6M1U9W3"/>
<dbReference type="InterPro" id="IPR000847">
    <property type="entry name" value="LysR_HTH_N"/>
</dbReference>
<comment type="caution">
    <text evidence="6">The sequence shown here is derived from an EMBL/GenBank/DDBJ whole genome shotgun (WGS) entry which is preliminary data.</text>
</comment>
<dbReference type="PROSITE" id="PS50931">
    <property type="entry name" value="HTH_LYSR"/>
    <property type="match status" value="1"/>
</dbReference>
<dbReference type="PANTHER" id="PTHR30126">
    <property type="entry name" value="HTH-TYPE TRANSCRIPTIONAL REGULATOR"/>
    <property type="match status" value="1"/>
</dbReference>
<evidence type="ECO:0000256" key="2">
    <source>
        <dbReference type="ARBA" id="ARBA00023015"/>
    </source>
</evidence>
<dbReference type="Gene3D" id="3.40.190.10">
    <property type="entry name" value="Periplasmic binding protein-like II"/>
    <property type="match status" value="2"/>
</dbReference>
<keyword evidence="7" id="KW-1185">Reference proteome</keyword>
<dbReference type="EMBL" id="JAALFE010000010">
    <property type="protein sequence ID" value="NGQ91451.1"/>
    <property type="molecule type" value="Genomic_DNA"/>
</dbReference>
<dbReference type="Pfam" id="PF03466">
    <property type="entry name" value="LysR_substrate"/>
    <property type="match status" value="1"/>
</dbReference>
<name>A0A6M1U9W3_9RHOB</name>
<dbReference type="SUPFAM" id="SSF46785">
    <property type="entry name" value="Winged helix' DNA-binding domain"/>
    <property type="match status" value="1"/>
</dbReference>
<dbReference type="PANTHER" id="PTHR30126:SF40">
    <property type="entry name" value="HTH-TYPE TRANSCRIPTIONAL REGULATOR GLTR"/>
    <property type="match status" value="1"/>
</dbReference>
<reference evidence="6 7" key="1">
    <citation type="submission" date="2020-02" db="EMBL/GenBank/DDBJ databases">
        <title>Rhodobacter translucens sp. nov., a novel bacterium isolated from activated sludge.</title>
        <authorList>
            <person name="Liu J."/>
        </authorList>
    </citation>
    <scope>NUCLEOTIDE SEQUENCE [LARGE SCALE GENOMIC DNA]</scope>
    <source>
        <strain evidence="6 7">HX-7-19</strain>
    </source>
</reference>
<sequence>MDDQCCAGRFRRGGNRRIACQPARHYLHAPADDCISGAGCTGQCSTALFGARGCDCPTLSDRHGSGGGLPVNLKWLELFQICAQKGSLQAAAEESGLTISTVSYHLRSLEDHLGVELFNHARRPMVLTPKGMAFLRNIEEALHAIRRAKAEASAGSISEASFLRIGTIEDFDSDITPDLAVFLSAKMPVCDFLYHTDSSHSVIRMLRDRQLDLGVTTTPSETIRDLVDRPLLRDPFVLVLPLVDDRSLTEIMEGRTKLPFLRFSSNLMIAQQIESQLRRIGVSAPHRFECSSHQTLMAMVAAGAGWTITTPLHFSRAKRFHAKLRMHRFPGKTFSRTLAIVSTPDCSRSLVDLVDSKLRSLILEHALAPLHKSNPWLTDSFRLVS</sequence>
<organism evidence="6 7">
    <name type="scientific">Paragemmobacter kunshanensis</name>
    <dbReference type="NCBI Taxonomy" id="2583234"/>
    <lineage>
        <taxon>Bacteria</taxon>
        <taxon>Pseudomonadati</taxon>
        <taxon>Pseudomonadota</taxon>
        <taxon>Alphaproteobacteria</taxon>
        <taxon>Rhodobacterales</taxon>
        <taxon>Paracoccaceae</taxon>
        <taxon>Paragemmobacter</taxon>
    </lineage>
</organism>
<comment type="similarity">
    <text evidence="1">Belongs to the LysR transcriptional regulatory family.</text>
</comment>
<dbReference type="InterPro" id="IPR005119">
    <property type="entry name" value="LysR_subst-bd"/>
</dbReference>
<evidence type="ECO:0000256" key="3">
    <source>
        <dbReference type="ARBA" id="ARBA00023125"/>
    </source>
</evidence>
<dbReference type="GO" id="GO:0000976">
    <property type="term" value="F:transcription cis-regulatory region binding"/>
    <property type="evidence" value="ECO:0007669"/>
    <property type="project" value="TreeGrafter"/>
</dbReference>
<dbReference type="Pfam" id="PF00126">
    <property type="entry name" value="HTH_1"/>
    <property type="match status" value="1"/>
</dbReference>
<evidence type="ECO:0000256" key="4">
    <source>
        <dbReference type="ARBA" id="ARBA00023163"/>
    </source>
</evidence>
<evidence type="ECO:0000313" key="7">
    <source>
        <dbReference type="Proteomes" id="UP000474758"/>
    </source>
</evidence>